<dbReference type="OrthoDB" id="791686at2"/>
<dbReference type="PATRIC" id="fig|1297742.4.peg.1442"/>
<accession>A0A0H4X9I3</accession>
<evidence type="ECO:0000256" key="1">
    <source>
        <dbReference type="SAM" id="MobiDB-lite"/>
    </source>
</evidence>
<dbReference type="STRING" id="1297742.A176_001424"/>
<name>A0A0H4X9I3_9BACT</name>
<protein>
    <recommendedName>
        <fullName evidence="4">DUF5872 domain-containing protein</fullName>
    </recommendedName>
</protein>
<feature type="region of interest" description="Disordered" evidence="1">
    <location>
        <begin position="85"/>
        <end position="174"/>
    </location>
</feature>
<feature type="compositionally biased region" description="Basic and acidic residues" evidence="1">
    <location>
        <begin position="46"/>
        <end position="59"/>
    </location>
</feature>
<evidence type="ECO:0008006" key="4">
    <source>
        <dbReference type="Google" id="ProtNLM"/>
    </source>
</evidence>
<feature type="compositionally biased region" description="Basic residues" evidence="1">
    <location>
        <begin position="1"/>
        <end position="11"/>
    </location>
</feature>
<organism evidence="2 3">
    <name type="scientific">Pseudomyxococcus hansupus</name>
    <dbReference type="NCBI Taxonomy" id="1297742"/>
    <lineage>
        <taxon>Bacteria</taxon>
        <taxon>Pseudomonadati</taxon>
        <taxon>Myxococcota</taxon>
        <taxon>Myxococcia</taxon>
        <taxon>Myxococcales</taxon>
        <taxon>Cystobacterineae</taxon>
        <taxon>Myxococcaceae</taxon>
        <taxon>Pseudomyxococcus</taxon>
    </lineage>
</organism>
<dbReference type="AlphaFoldDB" id="A0A0H4X9I3"/>
<feature type="compositionally biased region" description="Basic residues" evidence="1">
    <location>
        <begin position="143"/>
        <end position="156"/>
    </location>
</feature>
<feature type="compositionally biased region" description="Polar residues" evidence="1">
    <location>
        <begin position="95"/>
        <end position="112"/>
    </location>
</feature>
<reference evidence="2 3" key="1">
    <citation type="journal article" date="2016" name="PLoS ONE">
        <title>Complete Genome Sequence and Comparative Genomics of a Novel Myxobacterium Myxococcus hansupus.</title>
        <authorList>
            <person name="Sharma G."/>
            <person name="Narwani T."/>
            <person name="Subramanian S."/>
        </authorList>
    </citation>
    <scope>NUCLEOTIDE SEQUENCE [LARGE SCALE GENOMIC DNA]</scope>
    <source>
        <strain evidence="3">mixupus</strain>
    </source>
</reference>
<proteinExistence type="predicted"/>
<keyword evidence="3" id="KW-1185">Reference proteome</keyword>
<dbReference type="Proteomes" id="UP000009026">
    <property type="component" value="Chromosome"/>
</dbReference>
<gene>
    <name evidence="2" type="ORF">A176_001424</name>
</gene>
<dbReference type="eggNOG" id="ENOG5032RY9">
    <property type="taxonomic scope" value="Bacteria"/>
</dbReference>
<dbReference type="KEGG" id="mym:A176_001424"/>
<feature type="region of interest" description="Disordered" evidence="1">
    <location>
        <begin position="1"/>
        <end position="72"/>
    </location>
</feature>
<sequence>MATKKRSRTATKPRTSSGRRSAVRKAGTARRAVARKTASRSGGRYTDPELRERIKERILRGSKGGRAGEWSARKAQLVAAEYKKEGGGYRGGRSGTQKSLTSWTAEAWQTQEGDTRARHGAVTSRYLPKKAWEQLTPAQKRATERKKRAGSRRGKQFVRNTAAARSARKKTTRR</sequence>
<evidence type="ECO:0000313" key="3">
    <source>
        <dbReference type="Proteomes" id="UP000009026"/>
    </source>
</evidence>
<dbReference type="RefSeq" id="WP_002634270.1">
    <property type="nucleotide sequence ID" value="NZ_CP012109.1"/>
</dbReference>
<evidence type="ECO:0000313" key="2">
    <source>
        <dbReference type="EMBL" id="AKQ64512.1"/>
    </source>
</evidence>
<dbReference type="EMBL" id="CP012109">
    <property type="protein sequence ID" value="AKQ64512.1"/>
    <property type="molecule type" value="Genomic_DNA"/>
</dbReference>